<name>A0A1E3W821_9HYPH</name>
<sequence>MVELLAPRGRDKGLEIGWYAAPDLPKTVIGDEMRVRQILMNLMSNAIKFTDLGGVALTVGLVPGEPQGGKAVLRFAVRDTGPGVPPTAIERIFSEFEQGEQGPARRHGGTGLGLAISKRLVEEMAGRIDVTSVPGAGATFTVDLPFATPAHVMRVDEAWPRPQAGERVLLVLDGAIEAALVGDLLVAMGASVARVKAKDAPRVAADAAENGMPFSALLTDKANVEAGAGQLLPLLSPASSKRPTARAVVIIDPSERSNLPRFRAHGFNGYLVRPLRPLSTLTQLFDGAGAAHTKPAAETGLLRLHPLPLGADAAAGLAVLLAEDNDINALLATTVLEKSGARVVRARDGAEAVSKAADDHADGGGPWLRRNSDGYPHARHGRGGGGAADPGPLPGGGASRYGPATDRGAHRQRFRRGQGGISRRRARRLSGQTLREAGFGRAARPLAGRGGAWRADRLRRGLAPRRKRPFPSLSPGCHIDFELVC</sequence>
<evidence type="ECO:0000256" key="3">
    <source>
        <dbReference type="ARBA" id="ARBA00022553"/>
    </source>
</evidence>
<dbReference type="Gene3D" id="3.30.565.10">
    <property type="entry name" value="Histidine kinase-like ATPase, C-terminal domain"/>
    <property type="match status" value="1"/>
</dbReference>
<comment type="catalytic activity">
    <reaction evidence="1">
        <text>ATP + protein L-histidine = ADP + protein N-phospho-L-histidine.</text>
        <dbReference type="EC" id="2.7.13.3"/>
    </reaction>
</comment>
<comment type="caution">
    <text evidence="7">The sequence shown here is derived from an EMBL/GenBank/DDBJ whole genome shotgun (WGS) entry which is preliminary data.</text>
</comment>
<dbReference type="SUPFAM" id="SSF52172">
    <property type="entry name" value="CheY-like"/>
    <property type="match status" value="1"/>
</dbReference>
<dbReference type="PRINTS" id="PR00344">
    <property type="entry name" value="BCTRLSENSOR"/>
</dbReference>
<organism evidence="7 8">
    <name type="scientific">Methyloceanibacter superfactus</name>
    <dbReference type="NCBI Taxonomy" id="1774969"/>
    <lineage>
        <taxon>Bacteria</taxon>
        <taxon>Pseudomonadati</taxon>
        <taxon>Pseudomonadota</taxon>
        <taxon>Alphaproteobacteria</taxon>
        <taxon>Hyphomicrobiales</taxon>
        <taxon>Hyphomicrobiaceae</taxon>
        <taxon>Methyloceanibacter</taxon>
    </lineage>
</organism>
<dbReference type="STRING" id="1774969.AUC69_00150"/>
<evidence type="ECO:0000313" key="7">
    <source>
        <dbReference type="EMBL" id="ODS01959.1"/>
    </source>
</evidence>
<dbReference type="Gene3D" id="3.40.50.2300">
    <property type="match status" value="1"/>
</dbReference>
<dbReference type="InterPro" id="IPR011006">
    <property type="entry name" value="CheY-like_superfamily"/>
</dbReference>
<evidence type="ECO:0000256" key="2">
    <source>
        <dbReference type="ARBA" id="ARBA00012438"/>
    </source>
</evidence>
<dbReference type="EMBL" id="LPWF01000002">
    <property type="protein sequence ID" value="ODS01959.1"/>
    <property type="molecule type" value="Genomic_DNA"/>
</dbReference>
<protein>
    <recommendedName>
        <fullName evidence="2">histidine kinase</fullName>
        <ecNumber evidence="2">2.7.13.3</ecNumber>
    </recommendedName>
</protein>
<feature type="domain" description="Histidine kinase" evidence="6">
    <location>
        <begin position="1"/>
        <end position="148"/>
    </location>
</feature>
<dbReference type="InterPro" id="IPR004358">
    <property type="entry name" value="Sig_transdc_His_kin-like_C"/>
</dbReference>
<dbReference type="AlphaFoldDB" id="A0A1E3W821"/>
<dbReference type="InterPro" id="IPR036890">
    <property type="entry name" value="HATPase_C_sf"/>
</dbReference>
<evidence type="ECO:0000256" key="5">
    <source>
        <dbReference type="SAM" id="MobiDB-lite"/>
    </source>
</evidence>
<dbReference type="OrthoDB" id="9801651at2"/>
<feature type="compositionally biased region" description="Basic residues" evidence="5">
    <location>
        <begin position="410"/>
        <end position="428"/>
    </location>
</feature>
<feature type="compositionally biased region" description="Basic and acidic residues" evidence="5">
    <location>
        <begin position="350"/>
        <end position="362"/>
    </location>
</feature>
<dbReference type="InterPro" id="IPR005467">
    <property type="entry name" value="His_kinase_dom"/>
</dbReference>
<evidence type="ECO:0000256" key="4">
    <source>
        <dbReference type="ARBA" id="ARBA00023012"/>
    </source>
</evidence>
<keyword evidence="4" id="KW-0902">Two-component regulatory system</keyword>
<reference evidence="7 8" key="1">
    <citation type="journal article" date="2016" name="Environ. Microbiol.">
        <title>New Methyloceanibacter diversity from North Sea sediments includes methanotroph containing solely the soluble methane monooxygenase.</title>
        <authorList>
            <person name="Vekeman B."/>
            <person name="Kerckhof F.M."/>
            <person name="Cremers G."/>
            <person name="de Vos P."/>
            <person name="Vandamme P."/>
            <person name="Boon N."/>
            <person name="Op den Camp H.J."/>
            <person name="Heylen K."/>
        </authorList>
    </citation>
    <scope>NUCLEOTIDE SEQUENCE [LARGE SCALE GENOMIC DNA]</scope>
    <source>
        <strain evidence="7 8">R-67175</strain>
    </source>
</reference>
<keyword evidence="8" id="KW-1185">Reference proteome</keyword>
<evidence type="ECO:0000256" key="1">
    <source>
        <dbReference type="ARBA" id="ARBA00000085"/>
    </source>
</evidence>
<feature type="compositionally biased region" description="Gly residues" evidence="5">
    <location>
        <begin position="383"/>
        <end position="399"/>
    </location>
</feature>
<dbReference type="GO" id="GO:0000160">
    <property type="term" value="P:phosphorelay signal transduction system"/>
    <property type="evidence" value="ECO:0007669"/>
    <property type="project" value="UniProtKB-KW"/>
</dbReference>
<gene>
    <name evidence="7" type="ORF">AUC69_00150</name>
</gene>
<dbReference type="PANTHER" id="PTHR45339">
    <property type="entry name" value="HYBRID SIGNAL TRANSDUCTION HISTIDINE KINASE J"/>
    <property type="match status" value="1"/>
</dbReference>
<dbReference type="Pfam" id="PF02518">
    <property type="entry name" value="HATPase_c"/>
    <property type="match status" value="1"/>
</dbReference>
<dbReference type="SMART" id="SM00387">
    <property type="entry name" value="HATPase_c"/>
    <property type="match status" value="1"/>
</dbReference>
<dbReference type="GO" id="GO:0004673">
    <property type="term" value="F:protein histidine kinase activity"/>
    <property type="evidence" value="ECO:0007669"/>
    <property type="project" value="UniProtKB-EC"/>
</dbReference>
<keyword evidence="3" id="KW-0597">Phosphoprotein</keyword>
<dbReference type="InterPro" id="IPR003594">
    <property type="entry name" value="HATPase_dom"/>
</dbReference>
<dbReference type="PROSITE" id="PS50109">
    <property type="entry name" value="HIS_KIN"/>
    <property type="match status" value="1"/>
</dbReference>
<evidence type="ECO:0000313" key="8">
    <source>
        <dbReference type="Proteomes" id="UP000094472"/>
    </source>
</evidence>
<dbReference type="CDD" id="cd16922">
    <property type="entry name" value="HATPase_EvgS-ArcB-TorS-like"/>
    <property type="match status" value="1"/>
</dbReference>
<dbReference type="Proteomes" id="UP000094472">
    <property type="component" value="Unassembled WGS sequence"/>
</dbReference>
<accession>A0A1E3W821</accession>
<dbReference type="SUPFAM" id="SSF55874">
    <property type="entry name" value="ATPase domain of HSP90 chaperone/DNA topoisomerase II/histidine kinase"/>
    <property type="match status" value="1"/>
</dbReference>
<dbReference type="PANTHER" id="PTHR45339:SF1">
    <property type="entry name" value="HYBRID SIGNAL TRANSDUCTION HISTIDINE KINASE J"/>
    <property type="match status" value="1"/>
</dbReference>
<dbReference type="EC" id="2.7.13.3" evidence="2"/>
<dbReference type="FunFam" id="3.30.565.10:FF:000010">
    <property type="entry name" value="Sensor histidine kinase RcsC"/>
    <property type="match status" value="1"/>
</dbReference>
<proteinExistence type="predicted"/>
<feature type="region of interest" description="Disordered" evidence="5">
    <location>
        <begin position="350"/>
        <end position="429"/>
    </location>
</feature>
<evidence type="ECO:0000259" key="6">
    <source>
        <dbReference type="PROSITE" id="PS50109"/>
    </source>
</evidence>